<dbReference type="InterPro" id="IPR014100">
    <property type="entry name" value="GTP-bd_Obg/CgtA"/>
</dbReference>
<name>A0A971M2U8_9BACT</name>
<dbReference type="Pfam" id="PF01018">
    <property type="entry name" value="GTP1_OBG"/>
    <property type="match status" value="1"/>
</dbReference>
<comment type="similarity">
    <text evidence="1 8">Belongs to the TRAFAC class OBG-HflX-like GTPase superfamily. OBG GTPase family.</text>
</comment>
<dbReference type="NCBIfam" id="TIGR02729">
    <property type="entry name" value="Obg_CgtA"/>
    <property type="match status" value="1"/>
</dbReference>
<comment type="caution">
    <text evidence="11">The sequence shown here is derived from an EMBL/GenBank/DDBJ whole genome shotgun (WGS) entry which is preliminary data.</text>
</comment>
<gene>
    <name evidence="11" type="primary">obgE</name>
    <name evidence="8" type="synonym">obg</name>
    <name evidence="11" type="ORF">GXY80_04080</name>
</gene>
<dbReference type="HAMAP" id="MF_01454">
    <property type="entry name" value="GTPase_Obg"/>
    <property type="match status" value="1"/>
</dbReference>
<comment type="function">
    <text evidence="8">An essential GTPase which binds GTP, GDP and possibly (p)ppGpp with moderate affinity, with high nucleotide exchange rates and a fairly low GTP hydrolysis rate. Plays a role in control of the cell cycle, stress response, ribosome biogenesis and in those bacteria that undergo differentiation, in morphogenesis control.</text>
</comment>
<feature type="binding site" evidence="8">
    <location>
        <begin position="279"/>
        <end position="282"/>
    </location>
    <ligand>
        <name>GTP</name>
        <dbReference type="ChEBI" id="CHEBI:37565"/>
    </ligand>
</feature>
<feature type="binding site" evidence="8">
    <location>
        <position position="193"/>
    </location>
    <ligand>
        <name>Mg(2+)</name>
        <dbReference type="ChEBI" id="CHEBI:18420"/>
    </ligand>
</feature>
<dbReference type="PROSITE" id="PS51710">
    <property type="entry name" value="G_OBG"/>
    <property type="match status" value="1"/>
</dbReference>
<feature type="binding site" evidence="8">
    <location>
        <position position="173"/>
    </location>
    <ligand>
        <name>Mg(2+)</name>
        <dbReference type="ChEBI" id="CHEBI:18420"/>
    </ligand>
</feature>
<dbReference type="InterPro" id="IPR031167">
    <property type="entry name" value="G_OBG"/>
</dbReference>
<organism evidence="11 12">
    <name type="scientific">Syntrophorhabdus aromaticivorans</name>
    <dbReference type="NCBI Taxonomy" id="328301"/>
    <lineage>
        <taxon>Bacteria</taxon>
        <taxon>Pseudomonadati</taxon>
        <taxon>Thermodesulfobacteriota</taxon>
        <taxon>Syntrophorhabdia</taxon>
        <taxon>Syntrophorhabdales</taxon>
        <taxon>Syntrophorhabdaceae</taxon>
        <taxon>Syntrophorhabdus</taxon>
    </lineage>
</organism>
<reference evidence="11" key="1">
    <citation type="journal article" date="2020" name="Biotechnol. Biofuels">
        <title>New insights from the biogas microbiome by comprehensive genome-resolved metagenomics of nearly 1600 species originating from multiple anaerobic digesters.</title>
        <authorList>
            <person name="Campanaro S."/>
            <person name="Treu L."/>
            <person name="Rodriguez-R L.M."/>
            <person name="Kovalovszki A."/>
            <person name="Ziels R.M."/>
            <person name="Maus I."/>
            <person name="Zhu X."/>
            <person name="Kougias P.G."/>
            <person name="Basile A."/>
            <person name="Luo G."/>
            <person name="Schluter A."/>
            <person name="Konstantinidis K.T."/>
            <person name="Angelidaki I."/>
        </authorList>
    </citation>
    <scope>NUCLEOTIDE SEQUENCE</scope>
    <source>
        <strain evidence="11">AS06rmzACSIP_7</strain>
    </source>
</reference>
<evidence type="ECO:0000256" key="2">
    <source>
        <dbReference type="ARBA" id="ARBA00022490"/>
    </source>
</evidence>
<evidence type="ECO:0000256" key="4">
    <source>
        <dbReference type="ARBA" id="ARBA00022741"/>
    </source>
</evidence>
<dbReference type="NCBIfam" id="TIGR00231">
    <property type="entry name" value="small_GTP"/>
    <property type="match status" value="1"/>
</dbReference>
<dbReference type="SUPFAM" id="SSF52540">
    <property type="entry name" value="P-loop containing nucleoside triphosphate hydrolases"/>
    <property type="match status" value="1"/>
</dbReference>
<protein>
    <recommendedName>
        <fullName evidence="8">GTPase Obg</fullName>
        <ecNumber evidence="8">3.6.5.-</ecNumber>
    </recommendedName>
    <alternativeName>
        <fullName evidence="8">GTP-binding protein Obg</fullName>
    </alternativeName>
</protein>
<dbReference type="Gene3D" id="2.70.210.12">
    <property type="entry name" value="GTP1/OBG domain"/>
    <property type="match status" value="1"/>
</dbReference>
<keyword evidence="3 8" id="KW-0479">Metal-binding</keyword>
<dbReference type="InterPro" id="IPR006074">
    <property type="entry name" value="GTP1-OBG_CS"/>
</dbReference>
<reference evidence="11" key="2">
    <citation type="submission" date="2020-01" db="EMBL/GenBank/DDBJ databases">
        <authorList>
            <person name="Campanaro S."/>
        </authorList>
    </citation>
    <scope>NUCLEOTIDE SEQUENCE</scope>
    <source>
        <strain evidence="11">AS06rmzACSIP_7</strain>
    </source>
</reference>
<evidence type="ECO:0000256" key="8">
    <source>
        <dbReference type="HAMAP-Rule" id="MF_01454"/>
    </source>
</evidence>
<dbReference type="PRINTS" id="PR00326">
    <property type="entry name" value="GTP1OBG"/>
</dbReference>
<evidence type="ECO:0000256" key="5">
    <source>
        <dbReference type="ARBA" id="ARBA00022801"/>
    </source>
</evidence>
<dbReference type="GO" id="GO:0005525">
    <property type="term" value="F:GTP binding"/>
    <property type="evidence" value="ECO:0007669"/>
    <property type="project" value="UniProtKB-UniRule"/>
</dbReference>
<keyword evidence="4 8" id="KW-0547">Nucleotide-binding</keyword>
<sequence length="332" mass="36098">MKFVDEATIYVKAGDGGQGCASFRREKFIPKGGPDGGDGGKGGDVVISGTKDLTSLLDFRYRRIFRAEKGRNGSGSNKRGRDGKDLYIHVPLGTMVFQEDDPVPLCDVTRDDNVHIIARGGKGGKGNARFATSTHRAPLEFEPGGIGEERNLRLVLKLLADVGLVGLPNAGKSTLISRLTEAKPRIGDYPFTTLTPTLGVLQRGDNTFVIADIPGIVKGASQGKGLGLTFLKHIERTAMLLLVLDLSTAHLEGDYETLRHEINSFKEGLFDRERIVVLNKMDKVSREEAKQWEVFLAQKGETVAAVSALEGWGIEELKTLIKEKGLDKVINA</sequence>
<feature type="binding site" evidence="8">
    <location>
        <begin position="191"/>
        <end position="195"/>
    </location>
    <ligand>
        <name>GTP</name>
        <dbReference type="ChEBI" id="CHEBI:37565"/>
    </ligand>
</feature>
<dbReference type="PIRSF" id="PIRSF002401">
    <property type="entry name" value="GTP_bd_Obg/CgtA"/>
    <property type="match status" value="1"/>
</dbReference>
<dbReference type="CDD" id="cd01898">
    <property type="entry name" value="Obg"/>
    <property type="match status" value="1"/>
</dbReference>
<dbReference type="GO" id="GO:0003924">
    <property type="term" value="F:GTPase activity"/>
    <property type="evidence" value="ECO:0007669"/>
    <property type="project" value="UniProtKB-UniRule"/>
</dbReference>
<dbReference type="SUPFAM" id="SSF82051">
    <property type="entry name" value="Obg GTP-binding protein N-terminal domain"/>
    <property type="match status" value="1"/>
</dbReference>
<dbReference type="GO" id="GO:0000287">
    <property type="term" value="F:magnesium ion binding"/>
    <property type="evidence" value="ECO:0007669"/>
    <property type="project" value="InterPro"/>
</dbReference>
<evidence type="ECO:0000256" key="3">
    <source>
        <dbReference type="ARBA" id="ARBA00022723"/>
    </source>
</evidence>
<feature type="domain" description="Obg" evidence="10">
    <location>
        <begin position="1"/>
        <end position="159"/>
    </location>
</feature>
<feature type="binding site" evidence="8">
    <location>
        <begin position="212"/>
        <end position="215"/>
    </location>
    <ligand>
        <name>GTP</name>
        <dbReference type="ChEBI" id="CHEBI:37565"/>
    </ligand>
</feature>
<dbReference type="EMBL" id="JAAYEE010000070">
    <property type="protein sequence ID" value="NLW34649.1"/>
    <property type="molecule type" value="Genomic_DNA"/>
</dbReference>
<evidence type="ECO:0000256" key="7">
    <source>
        <dbReference type="ARBA" id="ARBA00023134"/>
    </source>
</evidence>
<keyword evidence="2 8" id="KW-0963">Cytoplasm</keyword>
<dbReference type="EC" id="3.6.5.-" evidence="8"/>
<dbReference type="Proteomes" id="UP000777265">
    <property type="component" value="Unassembled WGS sequence"/>
</dbReference>
<dbReference type="PANTHER" id="PTHR11702">
    <property type="entry name" value="DEVELOPMENTALLY REGULATED GTP-BINDING PROTEIN-RELATED"/>
    <property type="match status" value="1"/>
</dbReference>
<dbReference type="InterPro" id="IPR036726">
    <property type="entry name" value="GTP1_OBG_dom_sf"/>
</dbReference>
<dbReference type="InterPro" id="IPR006073">
    <property type="entry name" value="GTP-bd"/>
</dbReference>
<dbReference type="InterPro" id="IPR005225">
    <property type="entry name" value="Small_GTP-bd"/>
</dbReference>
<evidence type="ECO:0000256" key="1">
    <source>
        <dbReference type="ARBA" id="ARBA00007699"/>
    </source>
</evidence>
<keyword evidence="7 8" id="KW-0342">GTP-binding</keyword>
<evidence type="ECO:0000256" key="6">
    <source>
        <dbReference type="ARBA" id="ARBA00022842"/>
    </source>
</evidence>
<evidence type="ECO:0000259" key="9">
    <source>
        <dbReference type="PROSITE" id="PS51710"/>
    </source>
</evidence>
<dbReference type="Pfam" id="PF01926">
    <property type="entry name" value="MMR_HSR1"/>
    <property type="match status" value="1"/>
</dbReference>
<comment type="cofactor">
    <cofactor evidence="8">
        <name>Mg(2+)</name>
        <dbReference type="ChEBI" id="CHEBI:18420"/>
    </cofactor>
</comment>
<dbReference type="GO" id="GO:0005737">
    <property type="term" value="C:cytoplasm"/>
    <property type="evidence" value="ECO:0007669"/>
    <property type="project" value="UniProtKB-SubCell"/>
</dbReference>
<dbReference type="NCBIfam" id="NF008955">
    <property type="entry name" value="PRK12297.1"/>
    <property type="match status" value="1"/>
</dbReference>
<evidence type="ECO:0000313" key="11">
    <source>
        <dbReference type="EMBL" id="NLW34649.1"/>
    </source>
</evidence>
<evidence type="ECO:0000313" key="12">
    <source>
        <dbReference type="Proteomes" id="UP000777265"/>
    </source>
</evidence>
<dbReference type="PROSITE" id="PS51883">
    <property type="entry name" value="OBG"/>
    <property type="match status" value="1"/>
</dbReference>
<feature type="domain" description="OBG-type G" evidence="9">
    <location>
        <begin position="160"/>
        <end position="326"/>
    </location>
</feature>
<dbReference type="GO" id="GO:0042254">
    <property type="term" value="P:ribosome biogenesis"/>
    <property type="evidence" value="ECO:0007669"/>
    <property type="project" value="UniProtKB-UniRule"/>
</dbReference>
<comment type="subcellular location">
    <subcellularLocation>
        <location evidence="8">Cytoplasm</location>
    </subcellularLocation>
</comment>
<keyword evidence="5 8" id="KW-0378">Hydrolase</keyword>
<feature type="binding site" evidence="8">
    <location>
        <begin position="166"/>
        <end position="173"/>
    </location>
    <ligand>
        <name>GTP</name>
        <dbReference type="ChEBI" id="CHEBI:37565"/>
    </ligand>
</feature>
<dbReference type="AlphaFoldDB" id="A0A971M2U8"/>
<accession>A0A971M2U8</accession>
<dbReference type="InterPro" id="IPR027417">
    <property type="entry name" value="P-loop_NTPase"/>
</dbReference>
<keyword evidence="6 8" id="KW-0460">Magnesium</keyword>
<evidence type="ECO:0000259" key="10">
    <source>
        <dbReference type="PROSITE" id="PS51883"/>
    </source>
</evidence>
<dbReference type="GO" id="GO:0043022">
    <property type="term" value="F:ribosome binding"/>
    <property type="evidence" value="ECO:0007669"/>
    <property type="project" value="UniProtKB-ARBA"/>
</dbReference>
<dbReference type="NCBIfam" id="NF008956">
    <property type="entry name" value="PRK12299.1"/>
    <property type="match status" value="1"/>
</dbReference>
<feature type="binding site" evidence="8">
    <location>
        <begin position="307"/>
        <end position="309"/>
    </location>
    <ligand>
        <name>GTP</name>
        <dbReference type="ChEBI" id="CHEBI:37565"/>
    </ligand>
</feature>
<dbReference type="Gene3D" id="3.40.50.300">
    <property type="entry name" value="P-loop containing nucleotide triphosphate hydrolases"/>
    <property type="match status" value="1"/>
</dbReference>
<dbReference type="PROSITE" id="PS00905">
    <property type="entry name" value="GTP1_OBG"/>
    <property type="match status" value="1"/>
</dbReference>
<comment type="subunit">
    <text evidence="8">Monomer.</text>
</comment>
<dbReference type="InterPro" id="IPR045086">
    <property type="entry name" value="OBG_GTPase"/>
</dbReference>
<dbReference type="FunFam" id="2.70.210.12:FF:000001">
    <property type="entry name" value="GTPase Obg"/>
    <property type="match status" value="1"/>
</dbReference>
<proteinExistence type="inferred from homology"/>
<dbReference type="PANTHER" id="PTHR11702:SF31">
    <property type="entry name" value="MITOCHONDRIAL RIBOSOME-ASSOCIATED GTPASE 2"/>
    <property type="match status" value="1"/>
</dbReference>
<dbReference type="InterPro" id="IPR006169">
    <property type="entry name" value="GTP1_OBG_dom"/>
</dbReference>